<gene>
    <name evidence="1" type="ORF">CWI80_01865</name>
</gene>
<protein>
    <recommendedName>
        <fullName evidence="3">Lipoprotein</fullName>
    </recommendedName>
</protein>
<dbReference type="PROSITE" id="PS51257">
    <property type="entry name" value="PROKAR_LIPOPROTEIN"/>
    <property type="match status" value="1"/>
</dbReference>
<keyword evidence="2" id="KW-1185">Reference proteome</keyword>
<dbReference type="STRING" id="1122124.GCA_000423165_01025"/>
<dbReference type="AlphaFoldDB" id="A0A432Z8C9"/>
<accession>A0A432Z8C9</accession>
<reference evidence="2" key="1">
    <citation type="journal article" date="2018" name="Front. Microbiol.">
        <title>Genome-Based Analysis Reveals the Taxonomy and Diversity of the Family Idiomarinaceae.</title>
        <authorList>
            <person name="Liu Y."/>
            <person name="Lai Q."/>
            <person name="Shao Z."/>
        </authorList>
    </citation>
    <scope>NUCLEOTIDE SEQUENCE [LARGE SCALE GENOMIC DNA]</scope>
    <source>
        <strain evidence="2">c121</strain>
    </source>
</reference>
<evidence type="ECO:0000313" key="1">
    <source>
        <dbReference type="EMBL" id="RUO74132.1"/>
    </source>
</evidence>
<organism evidence="1 2">
    <name type="scientific">Pseudidiomarina sediminum</name>
    <dbReference type="NCBI Taxonomy" id="431675"/>
    <lineage>
        <taxon>Bacteria</taxon>
        <taxon>Pseudomonadati</taxon>
        <taxon>Pseudomonadota</taxon>
        <taxon>Gammaproteobacteria</taxon>
        <taxon>Alteromonadales</taxon>
        <taxon>Idiomarinaceae</taxon>
        <taxon>Pseudidiomarina</taxon>
    </lineage>
</organism>
<name>A0A432Z8C9_9GAMM</name>
<proteinExistence type="predicted"/>
<sequence length="250" mass="27900">MLGMRLFMKNYLVYLGALLLVGCASTGEKIVIDRNSQYLTSNQQQNNPAISKVSSISPGDPVLESFDVTVRPAIELKEAVKFDGTYNGFVNSYEISPSVLPLVGQNRTGRFFGADNKVRQKVSASNTDIFVDGGIFVPNNPDMQHGLFIDNYSTALELLPFVPTYSFTDIETTERGDFRQEFIFTGRAGTLVNFEYREYIGGLARPAFTQSVSFDIKDDKLIGFKGAMFEVIDVSNASLTYKVMKHFRQN</sequence>
<evidence type="ECO:0000313" key="2">
    <source>
        <dbReference type="Proteomes" id="UP000287022"/>
    </source>
</evidence>
<evidence type="ECO:0008006" key="3">
    <source>
        <dbReference type="Google" id="ProtNLM"/>
    </source>
</evidence>
<comment type="caution">
    <text evidence="1">The sequence shown here is derived from an EMBL/GenBank/DDBJ whole genome shotgun (WGS) entry which is preliminary data.</text>
</comment>
<dbReference type="EMBL" id="PIQE01000001">
    <property type="protein sequence ID" value="RUO74132.1"/>
    <property type="molecule type" value="Genomic_DNA"/>
</dbReference>
<dbReference type="Proteomes" id="UP000287022">
    <property type="component" value="Unassembled WGS sequence"/>
</dbReference>